<keyword evidence="4" id="KW-0732">Signal</keyword>
<evidence type="ECO:0000256" key="11">
    <source>
        <dbReference type="SAM" id="Phobius"/>
    </source>
</evidence>
<dbReference type="SUPFAM" id="SSF49265">
    <property type="entry name" value="Fibronectin type III"/>
    <property type="match status" value="4"/>
</dbReference>
<name>A0A8K1GFE5_9PASS</name>
<evidence type="ECO:0000256" key="7">
    <source>
        <dbReference type="ARBA" id="ARBA00023136"/>
    </source>
</evidence>
<keyword evidence="5" id="KW-0677">Repeat</keyword>
<dbReference type="PROSITE" id="PS50853">
    <property type="entry name" value="FN3"/>
    <property type="match status" value="3"/>
</dbReference>
<keyword evidence="14" id="KW-1185">Reference proteome</keyword>
<evidence type="ECO:0000256" key="2">
    <source>
        <dbReference type="ARBA" id="ARBA00008921"/>
    </source>
</evidence>
<feature type="domain" description="Fibronectin type-III" evidence="12">
    <location>
        <begin position="473"/>
        <end position="572"/>
    </location>
</feature>
<dbReference type="FunFam" id="2.60.40.10:FF:000607">
    <property type="entry name" value="Leukemia inhibitory factor receptor"/>
    <property type="match status" value="1"/>
</dbReference>
<keyword evidence="8" id="KW-1015">Disulfide bond</keyword>
<comment type="caution">
    <text evidence="13">The sequence shown here is derived from an EMBL/GenBank/DDBJ whole genome shotgun (WGS) entry which is preliminary data.</text>
</comment>
<dbReference type="InterPro" id="IPR036116">
    <property type="entry name" value="FN3_sf"/>
</dbReference>
<comment type="similarity">
    <text evidence="2">Belongs to the type I cytokine receptor family. Type 2 subfamily.</text>
</comment>
<comment type="subcellular location">
    <subcellularLocation>
        <location evidence="1">Membrane</location>
        <topology evidence="1">Single-pass type I membrane protein</topology>
    </subcellularLocation>
</comment>
<sequence>MTNDMQRIALIDQKMTQPSKEEKGVEGKGKKSMIHDCVIKSDVFPVTYLNVSKDSDLQRLLVEWDVDRSAHDAELAISFEIQVRRTDEATTVWTDSDLQRLLVEWDVDRSAHDAELAISFEIQVRRTDEATTVWTEFHNVTLDKLGKPLHWTWDSDIPLECMSHGVRIRSKAEASKIWSRWSLWETVPGLDTSNRSGPQIFPKEKFLAEGSDITLCCIGGKGQAIKEFSVYPTVDVFKHTNSKVRLLTVENLSHDKGSNIHAYCYDEDEQLHQAAFFVGKPPDTPRDFSCQTQDMKRVTCTWKEGETYLYGENLPRYTLSETSSQKTVLCEGSCSKLCSCSWDIGQQWIWNVTVTVENPLGKKTATDVFDVNHRIYPTAPFQVWEDCTDTEITLHWNYENNEIDLFCQTEVRQPDGKIELHNSSVTGSKRVTVRGLQPYTEYTARVRCGAAKHFWRWSDWSQPLTITTKEGTPSGKLDIWREITPVLGGRNVTLFWKQTASFQANGKIISYEVTWEKIEDGSKPESISFSSVHNSTRIFIDNHSYRISIMAKNNINFSLPSVLIISKATDNSTEELKEGQVNGTDDGIFISWEPRSIYDSYIIDWCNFPRLQPCDLQWKRFGPNTSSAVISSAAFIPGVRYKFCIYGSVANRASLLEKKIGYLRELPPHLDPVVRKVDLTYNSVALSWDSYFTNESDPGFVRGYHVYVSPIQGNCNLKGSKKHILSDDSELCKYTIENPEEKRYTVKHLMPNTKYKIVVKAFTGGGETPIVNFRYVDTPSNSNMLYFVFLLVIVPILVAALCHWKMDWVKECFCPVIPSPNKSKVLSFKEFKIDSEKVLKINDCLPDMLAMDSNTERKNHTEAQKLHPVTWSPLSSTPTEDKFDGHNSFWIYPSENVERDFLPTPTPQTHTCFENFAYSPPLKAGSVPYQIPETLGAGKTNQAVVLYQPQCYLDICHEDAASATRGTAERKNSLRYTSQRALPGGEDLMFCPPVSPSSAWLHTVNENF</sequence>
<dbReference type="OrthoDB" id="6382334at2759"/>
<keyword evidence="10" id="KW-0325">Glycoprotein</keyword>
<evidence type="ECO:0000256" key="4">
    <source>
        <dbReference type="ARBA" id="ARBA00022729"/>
    </source>
</evidence>
<evidence type="ECO:0000256" key="5">
    <source>
        <dbReference type="ARBA" id="ARBA00022737"/>
    </source>
</evidence>
<evidence type="ECO:0000259" key="12">
    <source>
        <dbReference type="PROSITE" id="PS50853"/>
    </source>
</evidence>
<dbReference type="EMBL" id="SWJQ01000284">
    <property type="protein sequence ID" value="TRZ17137.1"/>
    <property type="molecule type" value="Genomic_DNA"/>
</dbReference>
<dbReference type="CDD" id="cd00063">
    <property type="entry name" value="FN3"/>
    <property type="match status" value="3"/>
</dbReference>
<evidence type="ECO:0000256" key="9">
    <source>
        <dbReference type="ARBA" id="ARBA00023170"/>
    </source>
</evidence>
<organism evidence="13 14">
    <name type="scientific">Zosterops borbonicus</name>
    <dbReference type="NCBI Taxonomy" id="364589"/>
    <lineage>
        <taxon>Eukaryota</taxon>
        <taxon>Metazoa</taxon>
        <taxon>Chordata</taxon>
        <taxon>Craniata</taxon>
        <taxon>Vertebrata</taxon>
        <taxon>Euteleostomi</taxon>
        <taxon>Archelosauria</taxon>
        <taxon>Archosauria</taxon>
        <taxon>Dinosauria</taxon>
        <taxon>Saurischia</taxon>
        <taxon>Theropoda</taxon>
        <taxon>Coelurosauria</taxon>
        <taxon>Aves</taxon>
        <taxon>Neognathae</taxon>
        <taxon>Neoaves</taxon>
        <taxon>Telluraves</taxon>
        <taxon>Australaves</taxon>
        <taxon>Passeriformes</taxon>
        <taxon>Sylvioidea</taxon>
        <taxon>Zosteropidae</taxon>
        <taxon>Zosterops</taxon>
    </lineage>
</organism>
<keyword evidence="9" id="KW-0675">Receptor</keyword>
<evidence type="ECO:0000256" key="6">
    <source>
        <dbReference type="ARBA" id="ARBA00022989"/>
    </source>
</evidence>
<dbReference type="InterPro" id="IPR013783">
    <property type="entry name" value="Ig-like_fold"/>
</dbReference>
<dbReference type="Pfam" id="PF00041">
    <property type="entry name" value="fn3"/>
    <property type="match status" value="2"/>
</dbReference>
<dbReference type="PANTHER" id="PTHR48423:SF1">
    <property type="entry name" value="INTERLEUKIN-27 RECEPTOR SUBUNIT ALPHA"/>
    <property type="match status" value="1"/>
</dbReference>
<dbReference type="GO" id="GO:0005886">
    <property type="term" value="C:plasma membrane"/>
    <property type="evidence" value="ECO:0007669"/>
    <property type="project" value="UniProtKB-ARBA"/>
</dbReference>
<gene>
    <name evidence="13" type="ORF">HGM15179_009961</name>
</gene>
<dbReference type="Pfam" id="PF17971">
    <property type="entry name" value="LIFR_D2"/>
    <property type="match status" value="1"/>
</dbReference>
<keyword evidence="6 11" id="KW-1133">Transmembrane helix</keyword>
<dbReference type="Gene3D" id="2.60.40.10">
    <property type="entry name" value="Immunoglobulins"/>
    <property type="match status" value="8"/>
</dbReference>
<dbReference type="FunFam" id="2.60.40.10:FF:001289">
    <property type="entry name" value="Oncostatin-M-specific receptor subunit beta"/>
    <property type="match status" value="1"/>
</dbReference>
<evidence type="ECO:0000256" key="10">
    <source>
        <dbReference type="ARBA" id="ARBA00023180"/>
    </source>
</evidence>
<dbReference type="FunFam" id="2.60.40.10:FF:001286">
    <property type="entry name" value="Oncostatin-M-specific receptor subunit beta"/>
    <property type="match status" value="1"/>
</dbReference>
<evidence type="ECO:0000313" key="14">
    <source>
        <dbReference type="Proteomes" id="UP000796761"/>
    </source>
</evidence>
<dbReference type="AlphaFoldDB" id="A0A8K1GFE5"/>
<dbReference type="PANTHER" id="PTHR48423">
    <property type="entry name" value="INTERLEUKIN-27 RECEPTOR SUBUNIT ALPHA"/>
    <property type="match status" value="1"/>
</dbReference>
<proteinExistence type="inferred from homology"/>
<dbReference type="InterPro" id="IPR040817">
    <property type="entry name" value="LIFR_D2"/>
</dbReference>
<feature type="domain" description="Fibronectin type-III" evidence="12">
    <location>
        <begin position="377"/>
        <end position="471"/>
    </location>
</feature>
<reference evidence="13" key="1">
    <citation type="submission" date="2019-04" db="EMBL/GenBank/DDBJ databases">
        <title>Genome assembly of Zosterops borbonicus 15179.</title>
        <authorList>
            <person name="Leroy T."/>
            <person name="Anselmetti Y."/>
            <person name="Tilak M.-K."/>
            <person name="Nabholz B."/>
        </authorList>
    </citation>
    <scope>NUCLEOTIDE SEQUENCE</scope>
    <source>
        <strain evidence="13">HGM_15179</strain>
        <tissue evidence="13">Muscle</tissue>
    </source>
</reference>
<dbReference type="InterPro" id="IPR003529">
    <property type="entry name" value="Hematopoietin_rcpt_Gp130_CS"/>
</dbReference>
<dbReference type="GO" id="GO:0004896">
    <property type="term" value="F:cytokine receptor activity"/>
    <property type="evidence" value="ECO:0007669"/>
    <property type="project" value="InterPro"/>
</dbReference>
<dbReference type="PROSITE" id="PS01353">
    <property type="entry name" value="HEMATOPO_REC_L_F2"/>
    <property type="match status" value="1"/>
</dbReference>
<keyword evidence="7 11" id="KW-0472">Membrane</keyword>
<dbReference type="InterPro" id="IPR052672">
    <property type="entry name" value="Type1_Cytokine_Rcpt_Type2"/>
</dbReference>
<evidence type="ECO:0000256" key="8">
    <source>
        <dbReference type="ARBA" id="ARBA00023157"/>
    </source>
</evidence>
<evidence type="ECO:0000256" key="3">
    <source>
        <dbReference type="ARBA" id="ARBA00022692"/>
    </source>
</evidence>
<dbReference type="FunFam" id="2.60.40.10:FF:000578">
    <property type="entry name" value="Leukemia inhibitory factor receptor"/>
    <property type="match status" value="1"/>
</dbReference>
<evidence type="ECO:0000313" key="13">
    <source>
        <dbReference type="EMBL" id="TRZ17137.1"/>
    </source>
</evidence>
<feature type="domain" description="Fibronectin type-III" evidence="12">
    <location>
        <begin position="668"/>
        <end position="781"/>
    </location>
</feature>
<dbReference type="FunFam" id="2.60.40.10:FF:000738">
    <property type="entry name" value="Leukemia inhibitory factor receptor"/>
    <property type="match status" value="1"/>
</dbReference>
<dbReference type="InterPro" id="IPR003961">
    <property type="entry name" value="FN3_dom"/>
</dbReference>
<feature type="transmembrane region" description="Helical" evidence="11">
    <location>
        <begin position="784"/>
        <end position="802"/>
    </location>
</feature>
<dbReference type="Pfam" id="PF25552">
    <property type="entry name" value="LIFR_D4"/>
    <property type="match status" value="1"/>
</dbReference>
<evidence type="ECO:0000256" key="1">
    <source>
        <dbReference type="ARBA" id="ARBA00004479"/>
    </source>
</evidence>
<dbReference type="SMART" id="SM00060">
    <property type="entry name" value="FN3"/>
    <property type="match status" value="4"/>
</dbReference>
<accession>A0A8K1GFE5</accession>
<keyword evidence="3 11" id="KW-0812">Transmembrane</keyword>
<dbReference type="Proteomes" id="UP000796761">
    <property type="component" value="Unassembled WGS sequence"/>
</dbReference>
<protein>
    <recommendedName>
        <fullName evidence="12">Fibronectin type-III domain-containing protein</fullName>
    </recommendedName>
</protein>